<organism evidence="2 3">
    <name type="scientific">Halalkalibacter alkalisediminis</name>
    <dbReference type="NCBI Taxonomy" id="935616"/>
    <lineage>
        <taxon>Bacteria</taxon>
        <taxon>Bacillati</taxon>
        <taxon>Bacillota</taxon>
        <taxon>Bacilli</taxon>
        <taxon>Bacillales</taxon>
        <taxon>Bacillaceae</taxon>
        <taxon>Halalkalibacter</taxon>
    </lineage>
</organism>
<gene>
    <name evidence="2" type="ORF">ACFFH4_04135</name>
</gene>
<accession>A0ABV6NBZ0</accession>
<feature type="domain" description="Serine aminopeptidase S33" evidence="1">
    <location>
        <begin position="86"/>
        <end position="172"/>
    </location>
</feature>
<proteinExistence type="predicted"/>
<evidence type="ECO:0000259" key="1">
    <source>
        <dbReference type="Pfam" id="PF12146"/>
    </source>
</evidence>
<protein>
    <submittedName>
        <fullName evidence="2">Alpha/beta hydrolase</fullName>
    </submittedName>
</protein>
<dbReference type="EMBL" id="JBHLTR010000004">
    <property type="protein sequence ID" value="MFC0558236.1"/>
    <property type="molecule type" value="Genomic_DNA"/>
</dbReference>
<evidence type="ECO:0000313" key="2">
    <source>
        <dbReference type="EMBL" id="MFC0558236.1"/>
    </source>
</evidence>
<dbReference type="GO" id="GO:0016787">
    <property type="term" value="F:hydrolase activity"/>
    <property type="evidence" value="ECO:0007669"/>
    <property type="project" value="UniProtKB-KW"/>
</dbReference>
<evidence type="ECO:0000313" key="3">
    <source>
        <dbReference type="Proteomes" id="UP001589833"/>
    </source>
</evidence>
<dbReference type="Pfam" id="PF12146">
    <property type="entry name" value="Hydrolase_4"/>
    <property type="match status" value="1"/>
</dbReference>
<dbReference type="InterPro" id="IPR052920">
    <property type="entry name" value="DNA-binding_regulatory"/>
</dbReference>
<dbReference type="Proteomes" id="UP001589833">
    <property type="component" value="Unassembled WGS sequence"/>
</dbReference>
<dbReference type="InterPro" id="IPR022742">
    <property type="entry name" value="Hydrolase_4"/>
</dbReference>
<comment type="caution">
    <text evidence="2">The sequence shown here is derived from an EMBL/GenBank/DDBJ whole genome shotgun (WGS) entry which is preliminary data.</text>
</comment>
<dbReference type="Gene3D" id="3.40.50.1820">
    <property type="entry name" value="alpha/beta hydrolase"/>
    <property type="match status" value="1"/>
</dbReference>
<keyword evidence="3" id="KW-1185">Reference proteome</keyword>
<sequence>MIAVVFFLVFLTGASFYFYQVAIASTSKDFLSDNPDLEKSVIAESMTAMEEDPKAWISKQELETIEITSNDGLKLKGYFLKASKPTNKTIIIAHGYSGQAKDMGRYARFYYEKLGYHVLLPDARGHGKSDGNYIGFGWHERKDYLQWINVVIERVGEDSSIMLHGVSMGGQLS</sequence>
<reference evidence="2 3" key="1">
    <citation type="submission" date="2024-09" db="EMBL/GenBank/DDBJ databases">
        <authorList>
            <person name="Sun Q."/>
            <person name="Mori K."/>
        </authorList>
    </citation>
    <scope>NUCLEOTIDE SEQUENCE [LARGE SCALE GENOMIC DNA]</scope>
    <source>
        <strain evidence="2 3">NCAIM B.02301</strain>
    </source>
</reference>
<dbReference type="PANTHER" id="PTHR43358:SF4">
    <property type="entry name" value="ALPHA_BETA HYDROLASE FOLD-1 DOMAIN-CONTAINING PROTEIN"/>
    <property type="match status" value="1"/>
</dbReference>
<dbReference type="SUPFAM" id="SSF53474">
    <property type="entry name" value="alpha/beta-Hydrolases"/>
    <property type="match status" value="1"/>
</dbReference>
<dbReference type="PANTHER" id="PTHR43358">
    <property type="entry name" value="ALPHA/BETA-HYDROLASE"/>
    <property type="match status" value="1"/>
</dbReference>
<dbReference type="InterPro" id="IPR029058">
    <property type="entry name" value="AB_hydrolase_fold"/>
</dbReference>
<name>A0ABV6NBZ0_9BACI</name>
<keyword evidence="2" id="KW-0378">Hydrolase</keyword>